<evidence type="ECO:0000313" key="2">
    <source>
        <dbReference type="EMBL" id="KAG9443033.1"/>
    </source>
</evidence>
<proteinExistence type="predicted"/>
<dbReference type="AlphaFoldDB" id="A0AAV7E2J3"/>
<reference evidence="2 3" key="1">
    <citation type="submission" date="2021-07" db="EMBL/GenBank/DDBJ databases">
        <title>The Aristolochia fimbriata genome: insights into angiosperm evolution, floral development and chemical biosynthesis.</title>
        <authorList>
            <person name="Jiao Y."/>
        </authorList>
    </citation>
    <scope>NUCLEOTIDE SEQUENCE [LARGE SCALE GENOMIC DNA]</scope>
    <source>
        <strain evidence="2">IBCAS-2021</strain>
        <tissue evidence="2">Leaf</tissue>
    </source>
</reference>
<name>A0AAV7E2J3_ARIFI</name>
<sequence length="317" mass="34096">MAGSAEWRLALSGAIICLLLRNGKRRLSRLRSSRDRRYATGFCRWTPTSGASQEICDSVAPFKLKGLSTEWRGSHATRVDKNARLKNKLNQTFLKITKLDKTEGDKREKIIRERQGSPELEPGSAAHIVGTHSESRGAKHIGPLWAAPRDSLRTHCHPYLGRGKGRGEVTVGGGGGRRVGPGEVVEWGAGEVTEWGRGRSSSGARGGRRVGPGEVTEGRAVIDRVTIPWVARGAADREVIGGGIGIGGVEQEEEGLPTRADSCLETDERSGLGTFIDKENALGQCGMYTLKGAGLRNKAGGGSGGFKVDRLIRRRSH</sequence>
<protein>
    <submittedName>
        <fullName evidence="2">Uncharacterized protein</fullName>
    </submittedName>
</protein>
<feature type="region of interest" description="Disordered" evidence="1">
    <location>
        <begin position="194"/>
        <end position="213"/>
    </location>
</feature>
<gene>
    <name evidence="2" type="ORF">H6P81_018887</name>
</gene>
<feature type="region of interest" description="Disordered" evidence="1">
    <location>
        <begin position="163"/>
        <end position="183"/>
    </location>
</feature>
<dbReference type="Proteomes" id="UP000825729">
    <property type="component" value="Unassembled WGS sequence"/>
</dbReference>
<evidence type="ECO:0000313" key="3">
    <source>
        <dbReference type="Proteomes" id="UP000825729"/>
    </source>
</evidence>
<accession>A0AAV7E2J3</accession>
<dbReference type="EMBL" id="JAINDJ010000007">
    <property type="protein sequence ID" value="KAG9443033.1"/>
    <property type="molecule type" value="Genomic_DNA"/>
</dbReference>
<organism evidence="2 3">
    <name type="scientific">Aristolochia fimbriata</name>
    <name type="common">White veined hardy Dutchman's pipe vine</name>
    <dbReference type="NCBI Taxonomy" id="158543"/>
    <lineage>
        <taxon>Eukaryota</taxon>
        <taxon>Viridiplantae</taxon>
        <taxon>Streptophyta</taxon>
        <taxon>Embryophyta</taxon>
        <taxon>Tracheophyta</taxon>
        <taxon>Spermatophyta</taxon>
        <taxon>Magnoliopsida</taxon>
        <taxon>Magnoliidae</taxon>
        <taxon>Piperales</taxon>
        <taxon>Aristolochiaceae</taxon>
        <taxon>Aristolochia</taxon>
    </lineage>
</organism>
<comment type="caution">
    <text evidence="2">The sequence shown here is derived from an EMBL/GenBank/DDBJ whole genome shotgun (WGS) entry which is preliminary data.</text>
</comment>
<keyword evidence="3" id="KW-1185">Reference proteome</keyword>
<feature type="compositionally biased region" description="Gly residues" evidence="1">
    <location>
        <begin position="170"/>
        <end position="179"/>
    </location>
</feature>
<evidence type="ECO:0000256" key="1">
    <source>
        <dbReference type="SAM" id="MobiDB-lite"/>
    </source>
</evidence>